<evidence type="ECO:0000259" key="2">
    <source>
        <dbReference type="Pfam" id="PF01734"/>
    </source>
</evidence>
<evidence type="ECO:0000256" key="1">
    <source>
        <dbReference type="ARBA" id="ARBA00023098"/>
    </source>
</evidence>
<proteinExistence type="predicted"/>
<reference evidence="3" key="1">
    <citation type="submission" date="2022-08" db="EMBL/GenBank/DDBJ databases">
        <title>Draft genome sequence of Microbacterium arabinogalactanolyticum JCM 9171.</title>
        <authorList>
            <person name="Fujita K."/>
            <person name="Ishiwata A."/>
            <person name="Fushinobu S."/>
        </authorList>
    </citation>
    <scope>NUCLEOTIDE SEQUENCE</scope>
    <source>
        <strain evidence="3">JCM 9171</strain>
    </source>
</reference>
<evidence type="ECO:0000313" key="3">
    <source>
        <dbReference type="EMBL" id="GLC84006.1"/>
    </source>
</evidence>
<dbReference type="SUPFAM" id="SSF52151">
    <property type="entry name" value="FabD/lysophospholipase-like"/>
    <property type="match status" value="1"/>
</dbReference>
<name>A0ABQ5NDX8_9MICO</name>
<organism evidence="3 4">
    <name type="scientific">Microbacterium arabinogalactanolyticum</name>
    <dbReference type="NCBI Taxonomy" id="69365"/>
    <lineage>
        <taxon>Bacteria</taxon>
        <taxon>Bacillati</taxon>
        <taxon>Actinomycetota</taxon>
        <taxon>Actinomycetes</taxon>
        <taxon>Micrococcales</taxon>
        <taxon>Microbacteriaceae</taxon>
        <taxon>Microbacterium</taxon>
    </lineage>
</organism>
<dbReference type="RefSeq" id="WP_285631097.1">
    <property type="nucleotide sequence ID" value="NZ_BAAAUK010000003.1"/>
</dbReference>
<keyword evidence="4" id="KW-1185">Reference proteome</keyword>
<keyword evidence="1" id="KW-0443">Lipid metabolism</keyword>
<dbReference type="Pfam" id="PF01734">
    <property type="entry name" value="Patatin"/>
    <property type="match status" value="1"/>
</dbReference>
<dbReference type="Gene3D" id="3.40.1090.10">
    <property type="entry name" value="Cytosolic phospholipase A2 catalytic domain"/>
    <property type="match status" value="2"/>
</dbReference>
<dbReference type="Proteomes" id="UP001165068">
    <property type="component" value="Unassembled WGS sequence"/>
</dbReference>
<sequence length="292" mass="30375">MSTHTRALILGGAGSAGNAWLIGIVAGLLECGVDVTDADLIVGTSAGSTTAVQLVSGDPRELYEATIAPVQPRLPAGPATGRPDGPPRVNHFERTTAIIAAAADAGDMRRRLGASALELDAADDGTAAQRWREVAASRLPSQEWPGRRIVITAVDARSGDPVLFDRNSGVALADAVAASTSSGLPHRVGEDRYIDGGYRTNADNADLAAGYQSVLVLSPFGGRTRSPKEWGLHLADQIAALHAAGSHVETVFPEDERLFGANAMDPSLRAPAARSGHEQGVALADRIRALWA</sequence>
<evidence type="ECO:0000313" key="4">
    <source>
        <dbReference type="Proteomes" id="UP001165068"/>
    </source>
</evidence>
<comment type="caution">
    <text evidence="3">The sequence shown here is derived from an EMBL/GenBank/DDBJ whole genome shotgun (WGS) entry which is preliminary data.</text>
</comment>
<dbReference type="EMBL" id="BRZC01000003">
    <property type="protein sequence ID" value="GLC84006.1"/>
    <property type="molecule type" value="Genomic_DNA"/>
</dbReference>
<protein>
    <submittedName>
        <fullName evidence="3">Patatin</fullName>
    </submittedName>
</protein>
<gene>
    <name evidence="3" type="ORF">MIAR_05940</name>
</gene>
<accession>A0ABQ5NDX8</accession>
<dbReference type="InterPro" id="IPR016035">
    <property type="entry name" value="Acyl_Trfase/lysoPLipase"/>
</dbReference>
<feature type="domain" description="PNPLA" evidence="2">
    <location>
        <begin position="8"/>
        <end position="201"/>
    </location>
</feature>
<dbReference type="InterPro" id="IPR002641">
    <property type="entry name" value="PNPLA_dom"/>
</dbReference>